<proteinExistence type="predicted"/>
<keyword evidence="3" id="KW-1185">Reference proteome</keyword>
<dbReference type="Gene3D" id="3.30.70.1290">
    <property type="entry name" value="Transposase IS200-like"/>
    <property type="match status" value="1"/>
</dbReference>
<dbReference type="SMART" id="SM01321">
    <property type="entry name" value="Y1_Tnp"/>
    <property type="match status" value="1"/>
</dbReference>
<protein>
    <submittedName>
        <fullName evidence="2">Transposase</fullName>
    </submittedName>
</protein>
<dbReference type="SUPFAM" id="SSF143422">
    <property type="entry name" value="Transposase IS200-like"/>
    <property type="match status" value="1"/>
</dbReference>
<gene>
    <name evidence="2" type="ORF">GCM10011339_45090</name>
</gene>
<dbReference type="InterPro" id="IPR052715">
    <property type="entry name" value="RAYT_transposase"/>
</dbReference>
<dbReference type="RefSeq" id="WP_137403739.1">
    <property type="nucleotide sequence ID" value="NZ_BMIU01000040.1"/>
</dbReference>
<dbReference type="PANTHER" id="PTHR36966">
    <property type="entry name" value="REP-ASSOCIATED TYROSINE TRANSPOSASE"/>
    <property type="match status" value="1"/>
</dbReference>
<evidence type="ECO:0000313" key="2">
    <source>
        <dbReference type="EMBL" id="GGF51563.1"/>
    </source>
</evidence>
<dbReference type="Proteomes" id="UP000647339">
    <property type="component" value="Unassembled WGS sequence"/>
</dbReference>
<sequence length="185" mass="22159">MKSINKPYSITDQNGIYFLTLTVLDWLDVFTRKEFKIEVVDSLNYCIKQKGLELYAWCLMSNHLHLLGRVKEPLRMSDFLRDFKRHIGRKITDSLKIESFESRRTWILERMKFKASQVKRVENYKFWEDDNRAIWIESHKFMDQKLQYIHNNPVKAMIVEHPEEYLFSSAKDYAGMKGLVDVVLV</sequence>
<feature type="domain" description="Transposase IS200-like" evidence="1">
    <location>
        <begin position="12"/>
        <end position="152"/>
    </location>
</feature>
<reference evidence="3" key="1">
    <citation type="journal article" date="2019" name="Int. J. Syst. Evol. Microbiol.">
        <title>The Global Catalogue of Microorganisms (GCM) 10K type strain sequencing project: providing services to taxonomists for standard genome sequencing and annotation.</title>
        <authorList>
            <consortium name="The Broad Institute Genomics Platform"/>
            <consortium name="The Broad Institute Genome Sequencing Center for Infectious Disease"/>
            <person name="Wu L."/>
            <person name="Ma J."/>
        </authorList>
    </citation>
    <scope>NUCLEOTIDE SEQUENCE [LARGE SCALE GENOMIC DNA]</scope>
    <source>
        <strain evidence="3">CGMCC 1.15407</strain>
    </source>
</reference>
<comment type="caution">
    <text evidence="2">The sequence shown here is derived from an EMBL/GenBank/DDBJ whole genome shotgun (WGS) entry which is preliminary data.</text>
</comment>
<dbReference type="InterPro" id="IPR036515">
    <property type="entry name" value="Transposase_17_sf"/>
</dbReference>
<evidence type="ECO:0000259" key="1">
    <source>
        <dbReference type="SMART" id="SM01321"/>
    </source>
</evidence>
<dbReference type="InterPro" id="IPR002686">
    <property type="entry name" value="Transposase_17"/>
</dbReference>
<name>A0ABQ1VDP3_9BACT</name>
<dbReference type="Pfam" id="PF01797">
    <property type="entry name" value="Y1_Tnp"/>
    <property type="match status" value="1"/>
</dbReference>
<accession>A0ABQ1VDP3</accession>
<dbReference type="PANTHER" id="PTHR36966:SF1">
    <property type="entry name" value="REP-ASSOCIATED TYROSINE TRANSPOSASE"/>
    <property type="match status" value="1"/>
</dbReference>
<evidence type="ECO:0000313" key="3">
    <source>
        <dbReference type="Proteomes" id="UP000647339"/>
    </source>
</evidence>
<dbReference type="EMBL" id="BMIU01000040">
    <property type="protein sequence ID" value="GGF51563.1"/>
    <property type="molecule type" value="Genomic_DNA"/>
</dbReference>
<organism evidence="2 3">
    <name type="scientific">Echinicola rosea</name>
    <dbReference type="NCBI Taxonomy" id="1807691"/>
    <lineage>
        <taxon>Bacteria</taxon>
        <taxon>Pseudomonadati</taxon>
        <taxon>Bacteroidota</taxon>
        <taxon>Cytophagia</taxon>
        <taxon>Cytophagales</taxon>
        <taxon>Cyclobacteriaceae</taxon>
        <taxon>Echinicola</taxon>
    </lineage>
</organism>
<dbReference type="NCBIfam" id="NF047646">
    <property type="entry name" value="REP_Tyr_transpos"/>
    <property type="match status" value="1"/>
</dbReference>